<protein>
    <submittedName>
        <fullName evidence="1">Uncharacterized protein</fullName>
    </submittedName>
</protein>
<proteinExistence type="predicted"/>
<comment type="caution">
    <text evidence="1">The sequence shown here is derived from an EMBL/GenBank/DDBJ whole genome shotgun (WGS) entry which is preliminary data.</text>
</comment>
<evidence type="ECO:0000313" key="1">
    <source>
        <dbReference type="EMBL" id="GIY84393.1"/>
    </source>
</evidence>
<dbReference type="AlphaFoldDB" id="A0AAV4WS79"/>
<reference evidence="1 2" key="1">
    <citation type="submission" date="2021-06" db="EMBL/GenBank/DDBJ databases">
        <title>Caerostris darwini draft genome.</title>
        <authorList>
            <person name="Kono N."/>
            <person name="Arakawa K."/>
        </authorList>
    </citation>
    <scope>NUCLEOTIDE SEQUENCE [LARGE SCALE GENOMIC DNA]</scope>
</reference>
<organism evidence="1 2">
    <name type="scientific">Caerostris darwini</name>
    <dbReference type="NCBI Taxonomy" id="1538125"/>
    <lineage>
        <taxon>Eukaryota</taxon>
        <taxon>Metazoa</taxon>
        <taxon>Ecdysozoa</taxon>
        <taxon>Arthropoda</taxon>
        <taxon>Chelicerata</taxon>
        <taxon>Arachnida</taxon>
        <taxon>Araneae</taxon>
        <taxon>Araneomorphae</taxon>
        <taxon>Entelegynae</taxon>
        <taxon>Araneoidea</taxon>
        <taxon>Araneidae</taxon>
        <taxon>Caerostris</taxon>
    </lineage>
</organism>
<name>A0AAV4WS79_9ARAC</name>
<sequence length="86" mass="10013">MVSGQRVVTRLPSPLEVKREREETGFVEKHLAAVKGKTLPPDISFLFEEKERGVRIGEERTDNEVGHHLHRECKHRRIRDKAFALE</sequence>
<dbReference type="EMBL" id="BPLQ01014930">
    <property type="protein sequence ID" value="GIY84393.1"/>
    <property type="molecule type" value="Genomic_DNA"/>
</dbReference>
<dbReference type="Proteomes" id="UP001054837">
    <property type="component" value="Unassembled WGS sequence"/>
</dbReference>
<evidence type="ECO:0000313" key="2">
    <source>
        <dbReference type="Proteomes" id="UP001054837"/>
    </source>
</evidence>
<gene>
    <name evidence="1" type="ORF">CDAR_278461</name>
</gene>
<accession>A0AAV4WS79</accession>
<keyword evidence="2" id="KW-1185">Reference proteome</keyword>